<dbReference type="EMBL" id="CP022423">
    <property type="protein sequence ID" value="ASM78056.1"/>
    <property type="molecule type" value="Genomic_DNA"/>
</dbReference>
<protein>
    <submittedName>
        <fullName evidence="2">Uncharacterized protein</fullName>
    </submittedName>
</protein>
<name>A0A221KGA5_VITFI</name>
<dbReference type="AlphaFoldDB" id="A0A221KGA5"/>
<keyword evidence="3" id="KW-1185">Reference proteome</keyword>
<evidence type="ECO:0000313" key="3">
    <source>
        <dbReference type="Proteomes" id="UP000199729"/>
    </source>
</evidence>
<reference evidence="2 3" key="1">
    <citation type="submission" date="2017-07" db="EMBL/GenBank/DDBJ databases">
        <title>Complete Genome Sequence of the cosmetic ferment Vitreoscilla filiformis (ATCC15551).</title>
        <authorList>
            <person name="Contreras S."/>
            <person name="Sagory-Zalkind P."/>
            <person name="Blanquart H."/>
            <person name="Iltis A."/>
            <person name="Morand S.C."/>
        </authorList>
    </citation>
    <scope>NUCLEOTIDE SEQUENCE [LARGE SCALE GENOMIC DNA]</scope>
    <source>
        <strain evidence="2 3">ATCC 15551</strain>
    </source>
</reference>
<accession>A0A221KGA5</accession>
<dbReference type="Proteomes" id="UP000199729">
    <property type="component" value="Chromosome"/>
</dbReference>
<feature type="transmembrane region" description="Helical" evidence="1">
    <location>
        <begin position="30"/>
        <end position="56"/>
    </location>
</feature>
<keyword evidence="1" id="KW-1133">Transmembrane helix</keyword>
<organism evidence="2 3">
    <name type="scientific">Vitreoscilla filiformis</name>
    <dbReference type="NCBI Taxonomy" id="63"/>
    <lineage>
        <taxon>Bacteria</taxon>
        <taxon>Pseudomonadati</taxon>
        <taxon>Pseudomonadota</taxon>
        <taxon>Betaproteobacteria</taxon>
        <taxon>Neisseriales</taxon>
        <taxon>Neisseriaceae</taxon>
        <taxon>Vitreoscilla</taxon>
    </lineage>
</organism>
<dbReference type="RefSeq" id="WP_089417045.1">
    <property type="nucleotide sequence ID" value="NZ_CP022423.1"/>
</dbReference>
<dbReference type="KEGG" id="vff:VITFI_CDS2278"/>
<evidence type="ECO:0000256" key="1">
    <source>
        <dbReference type="SAM" id="Phobius"/>
    </source>
</evidence>
<proteinExistence type="predicted"/>
<keyword evidence="1" id="KW-0812">Transmembrane</keyword>
<gene>
    <name evidence="2" type="ORF">VITFI_CDS2278</name>
</gene>
<keyword evidence="1" id="KW-0472">Membrane</keyword>
<sequence length="61" mass="6516">MLTTALILLLALGLLGALFSFGWFMLRLTIGLALGFGAAMFLARAVGIDAWGWVVAGRWGF</sequence>
<evidence type="ECO:0000313" key="2">
    <source>
        <dbReference type="EMBL" id="ASM78056.1"/>
    </source>
</evidence>